<dbReference type="PRINTS" id="PR00380">
    <property type="entry name" value="KINESINHEAVY"/>
</dbReference>
<feature type="binding site" evidence="9">
    <location>
        <begin position="99"/>
        <end position="106"/>
    </location>
    <ligand>
        <name>ATP</name>
        <dbReference type="ChEBI" id="CHEBI:30616"/>
    </ligand>
</feature>
<comment type="caution">
    <text evidence="11">The sequence shown here is derived from an EMBL/GenBank/DDBJ whole genome shotgun (WGS) entry which is preliminary data.</text>
</comment>
<dbReference type="Pfam" id="PF00225">
    <property type="entry name" value="Kinesin"/>
    <property type="match status" value="1"/>
</dbReference>
<evidence type="ECO:0000313" key="11">
    <source>
        <dbReference type="EMBL" id="OAF66425.1"/>
    </source>
</evidence>
<evidence type="ECO:0000256" key="4">
    <source>
        <dbReference type="ARBA" id="ARBA00022741"/>
    </source>
</evidence>
<dbReference type="AlphaFoldDB" id="A0A177AWR4"/>
<evidence type="ECO:0000256" key="9">
    <source>
        <dbReference type="PROSITE-ProRule" id="PRU00283"/>
    </source>
</evidence>
<dbReference type="SMART" id="SM00129">
    <property type="entry name" value="KISc"/>
    <property type="match status" value="1"/>
</dbReference>
<evidence type="ECO:0000256" key="2">
    <source>
        <dbReference type="ARBA" id="ARBA00022490"/>
    </source>
</evidence>
<dbReference type="PANTHER" id="PTHR47970">
    <property type="entry name" value="KINESIN-LIKE PROTEIN KIF11"/>
    <property type="match status" value="1"/>
</dbReference>
<comment type="subcellular location">
    <subcellularLocation>
        <location evidence="1">Cytoplasm</location>
        <location evidence="1">Cytoskeleton</location>
        <location evidence="1">Spindle</location>
    </subcellularLocation>
</comment>
<name>A0A177AWR4_9BILA</name>
<dbReference type="InterPro" id="IPR027417">
    <property type="entry name" value="P-loop_NTPase"/>
</dbReference>
<keyword evidence="4 9" id="KW-0547">Nucleotide-binding</keyword>
<evidence type="ECO:0000256" key="6">
    <source>
        <dbReference type="ARBA" id="ARBA00023054"/>
    </source>
</evidence>
<sequence>MNNTYPLVVNLRIRPKTPKEKEKYQNPILTLLNSNNIILNAPQSSNTYKSQRNTKYSHKFSFDNIFDQHCGQHEIFNKFMVDKIELAMKGRNVLVFAYGVTNSGKTYTIQGPPSDPGLIPKAINLIFDKINLIKSDTEGNSNLLKPVRASAIYEQSTEEYFNDLQFKKCLLNDFNKMCKSSIKQLELAFHNLKVSIESRDSIQLGESEKRENSVFGIWITMAEIYNEQVYDLFCLPSADGKIKRQVLNIKEDNTGKTYIKDLNFINIQNSMEAVKLFNLGKSRLKFATTKLNKNSSRSHCMFRIVIVQFDANDNTPIGMNSIVFCDLAGSERINKSETTNLRELGNINTSLLTLQRCISTLRSNQIKNQNMIVPFRESKLTRIFQNYFQEGGSVNILVHISQNDCIFDDTLHCLKYAAVAQEVYIQSFHTNGKSENKSDQSESNTSKNELISMIHNLRKDLYFTIQEKDDLEFELKFENYQKWNIILKDQYEQQKTFHETQQAILESEFEERLELLKSINNPSNDNVKSALENKLLNYQYKLEDKDTEIYKLKKKIEEIQADDVLKQEISFDTRLYQEVSLICKEVESTEKINKRYVLENLTQLSQKIYKLNEKISKYDILYEKFNDSIFSIRKINRHILWLNDYKNRIEKDLKLAVNDSYNANNFKKHLSKMSNISMSVDNVSSVFEDSFTDTLSTVRRSKRIVQNKKFTSESGTIKSRLRSRRKLKPLVSQLFDESPT</sequence>
<reference evidence="11 12" key="1">
    <citation type="submission" date="2016-04" db="EMBL/GenBank/DDBJ databases">
        <title>The genome of Intoshia linei affirms orthonectids as highly simplified spiralians.</title>
        <authorList>
            <person name="Mikhailov K.V."/>
            <person name="Slusarev G.S."/>
            <person name="Nikitin M.A."/>
            <person name="Logacheva M.D."/>
            <person name="Penin A."/>
            <person name="Aleoshin V."/>
            <person name="Panchin Y.V."/>
        </authorList>
    </citation>
    <scope>NUCLEOTIDE SEQUENCE [LARGE SCALE GENOMIC DNA]</scope>
    <source>
        <strain evidence="11">Intl2013</strain>
        <tissue evidence="11">Whole animal</tissue>
    </source>
</reference>
<gene>
    <name evidence="11" type="ORF">A3Q56_05850</name>
</gene>
<feature type="domain" description="Kinesin motor" evidence="10">
    <location>
        <begin position="6"/>
        <end position="423"/>
    </location>
</feature>
<dbReference type="GO" id="GO:0051231">
    <property type="term" value="P:spindle elongation"/>
    <property type="evidence" value="ECO:0007669"/>
    <property type="project" value="TreeGrafter"/>
</dbReference>
<organism evidence="11 12">
    <name type="scientific">Intoshia linei</name>
    <dbReference type="NCBI Taxonomy" id="1819745"/>
    <lineage>
        <taxon>Eukaryota</taxon>
        <taxon>Metazoa</taxon>
        <taxon>Spiralia</taxon>
        <taxon>Lophotrochozoa</taxon>
        <taxon>Mesozoa</taxon>
        <taxon>Orthonectida</taxon>
        <taxon>Rhopaluridae</taxon>
        <taxon>Intoshia</taxon>
    </lineage>
</organism>
<accession>A0A177AWR4</accession>
<keyword evidence="6" id="KW-0175">Coiled coil</keyword>
<dbReference type="PROSITE" id="PS50067">
    <property type="entry name" value="KINESIN_MOTOR_2"/>
    <property type="match status" value="1"/>
</dbReference>
<dbReference type="GO" id="GO:0007018">
    <property type="term" value="P:microtubule-based movement"/>
    <property type="evidence" value="ECO:0007669"/>
    <property type="project" value="InterPro"/>
</dbReference>
<dbReference type="GO" id="GO:0090307">
    <property type="term" value="P:mitotic spindle assembly"/>
    <property type="evidence" value="ECO:0007669"/>
    <property type="project" value="TreeGrafter"/>
</dbReference>
<dbReference type="Proteomes" id="UP000078046">
    <property type="component" value="Unassembled WGS sequence"/>
</dbReference>
<keyword evidence="5 9" id="KW-0067">ATP-binding</keyword>
<evidence type="ECO:0000256" key="5">
    <source>
        <dbReference type="ARBA" id="ARBA00022840"/>
    </source>
</evidence>
<dbReference type="GO" id="GO:0005876">
    <property type="term" value="C:spindle microtubule"/>
    <property type="evidence" value="ECO:0007669"/>
    <property type="project" value="TreeGrafter"/>
</dbReference>
<keyword evidence="8" id="KW-0206">Cytoskeleton</keyword>
<keyword evidence="7 9" id="KW-0505">Motor protein</keyword>
<evidence type="ECO:0000313" key="12">
    <source>
        <dbReference type="Proteomes" id="UP000078046"/>
    </source>
</evidence>
<evidence type="ECO:0000256" key="3">
    <source>
        <dbReference type="ARBA" id="ARBA00022553"/>
    </source>
</evidence>
<dbReference type="GO" id="GO:0072686">
    <property type="term" value="C:mitotic spindle"/>
    <property type="evidence" value="ECO:0007669"/>
    <property type="project" value="TreeGrafter"/>
</dbReference>
<evidence type="ECO:0000256" key="1">
    <source>
        <dbReference type="ARBA" id="ARBA00004186"/>
    </source>
</evidence>
<dbReference type="InterPro" id="IPR001752">
    <property type="entry name" value="Kinesin_motor_dom"/>
</dbReference>
<comment type="similarity">
    <text evidence="9">Belongs to the TRAFAC class myosin-kinesin ATPase superfamily. Kinesin family.</text>
</comment>
<dbReference type="InterPro" id="IPR047149">
    <property type="entry name" value="KIF11-like"/>
</dbReference>
<dbReference type="PANTHER" id="PTHR47970:SF29">
    <property type="entry name" value="KINESIN FAMILY MEMBER 20B"/>
    <property type="match status" value="1"/>
</dbReference>
<dbReference type="GO" id="GO:0005634">
    <property type="term" value="C:nucleus"/>
    <property type="evidence" value="ECO:0007669"/>
    <property type="project" value="TreeGrafter"/>
</dbReference>
<keyword evidence="12" id="KW-1185">Reference proteome</keyword>
<dbReference type="SUPFAM" id="SSF52540">
    <property type="entry name" value="P-loop containing nucleoside triphosphate hydrolases"/>
    <property type="match status" value="1"/>
</dbReference>
<dbReference type="GO" id="GO:0005524">
    <property type="term" value="F:ATP binding"/>
    <property type="evidence" value="ECO:0007669"/>
    <property type="project" value="UniProtKB-UniRule"/>
</dbReference>
<dbReference type="OrthoDB" id="2403182at2759"/>
<evidence type="ECO:0000256" key="8">
    <source>
        <dbReference type="ARBA" id="ARBA00023212"/>
    </source>
</evidence>
<keyword evidence="2" id="KW-0963">Cytoplasm</keyword>
<keyword evidence="3" id="KW-0597">Phosphoprotein</keyword>
<evidence type="ECO:0000256" key="7">
    <source>
        <dbReference type="ARBA" id="ARBA00023175"/>
    </source>
</evidence>
<dbReference type="EMBL" id="LWCA01000936">
    <property type="protein sequence ID" value="OAF66425.1"/>
    <property type="molecule type" value="Genomic_DNA"/>
</dbReference>
<dbReference type="GO" id="GO:0008017">
    <property type="term" value="F:microtubule binding"/>
    <property type="evidence" value="ECO:0007669"/>
    <property type="project" value="InterPro"/>
</dbReference>
<dbReference type="GO" id="GO:0008574">
    <property type="term" value="F:plus-end-directed microtubule motor activity"/>
    <property type="evidence" value="ECO:0007669"/>
    <property type="project" value="TreeGrafter"/>
</dbReference>
<proteinExistence type="inferred from homology"/>
<evidence type="ECO:0000259" key="10">
    <source>
        <dbReference type="PROSITE" id="PS50067"/>
    </source>
</evidence>
<dbReference type="InterPro" id="IPR036961">
    <property type="entry name" value="Kinesin_motor_dom_sf"/>
</dbReference>
<dbReference type="Gene3D" id="3.40.850.10">
    <property type="entry name" value="Kinesin motor domain"/>
    <property type="match status" value="1"/>
</dbReference>
<protein>
    <recommendedName>
        <fullName evidence="10">Kinesin motor domain-containing protein</fullName>
    </recommendedName>
</protein>